<dbReference type="InterPro" id="IPR014001">
    <property type="entry name" value="Helicase_ATP-bd"/>
</dbReference>
<evidence type="ECO:0000313" key="3">
    <source>
        <dbReference type="Proteomes" id="UP001652395"/>
    </source>
</evidence>
<name>A0ABT2UWG8_9FIRM</name>
<organism evidence="2 3">
    <name type="scientific">Alitiscatomonas aceti</name>
    <dbReference type="NCBI Taxonomy" id="2981724"/>
    <lineage>
        <taxon>Bacteria</taxon>
        <taxon>Bacillati</taxon>
        <taxon>Bacillota</taxon>
        <taxon>Clostridia</taxon>
        <taxon>Lachnospirales</taxon>
        <taxon>Lachnospiraceae</taxon>
        <taxon>Alitiscatomonas</taxon>
    </lineage>
</organism>
<dbReference type="Gene3D" id="3.40.50.300">
    <property type="entry name" value="P-loop containing nucleotide triphosphate hydrolases"/>
    <property type="match status" value="1"/>
</dbReference>
<dbReference type="InterPro" id="IPR000212">
    <property type="entry name" value="DNA_helicase_UvrD/REP"/>
</dbReference>
<dbReference type="RefSeq" id="WP_262562964.1">
    <property type="nucleotide sequence ID" value="NZ_JAOQJF010000004.1"/>
</dbReference>
<keyword evidence="3" id="KW-1185">Reference proteome</keyword>
<proteinExistence type="predicted"/>
<dbReference type="EMBL" id="JAOQJF010000004">
    <property type="protein sequence ID" value="MCU6798907.1"/>
    <property type="molecule type" value="Genomic_DNA"/>
</dbReference>
<sequence>MDTRLDLKLSEEQELFICKALEGKNILVDACIGSGKTTAIQVLCNRLPDTKKVLYLTYNRLLKLDARAKIQKRNVTVTNYHGFAYAALKANGIFAGVSDLIQRFIQEKPAIGAYDILIIDEYQDIEQELAELLQMIKDRKPGMQIIAVGDMEQKIYDKTTLDVESFMKGFLEDHLRLRFTQCFRLSEDLAAMLGRVWKKEIRGVNESCRVEEMTKEEVMDFLAQQEPGDILCLGARTGAMAGTLNALEEAYPHTFNKTTVLRYDLRP</sequence>
<dbReference type="SMART" id="SM00487">
    <property type="entry name" value="DEXDc"/>
    <property type="match status" value="1"/>
</dbReference>
<comment type="caution">
    <text evidence="2">The sequence shown here is derived from an EMBL/GenBank/DDBJ whole genome shotgun (WGS) entry which is preliminary data.</text>
</comment>
<dbReference type="SUPFAM" id="SSF52540">
    <property type="entry name" value="P-loop containing nucleoside triphosphate hydrolases"/>
    <property type="match status" value="1"/>
</dbReference>
<evidence type="ECO:0000313" key="2">
    <source>
        <dbReference type="EMBL" id="MCU6798907.1"/>
    </source>
</evidence>
<dbReference type="Proteomes" id="UP001652395">
    <property type="component" value="Unassembled WGS sequence"/>
</dbReference>
<dbReference type="PANTHER" id="PTHR11070:SF2">
    <property type="entry name" value="ATP-DEPENDENT DNA HELICASE SRS2"/>
    <property type="match status" value="1"/>
</dbReference>
<dbReference type="Pfam" id="PF13245">
    <property type="entry name" value="AAA_19"/>
    <property type="match status" value="1"/>
</dbReference>
<dbReference type="InterPro" id="IPR027417">
    <property type="entry name" value="P-loop_NTPase"/>
</dbReference>
<feature type="domain" description="Helicase ATP-binding" evidence="1">
    <location>
        <begin position="5"/>
        <end position="174"/>
    </location>
</feature>
<accession>A0ABT2UWG8</accession>
<gene>
    <name evidence="2" type="ORF">OCV69_02975</name>
</gene>
<evidence type="ECO:0000259" key="1">
    <source>
        <dbReference type="SMART" id="SM00487"/>
    </source>
</evidence>
<reference evidence="2 3" key="1">
    <citation type="journal article" date="2021" name="ISME Commun">
        <title>Automated analysis of genomic sequences facilitates high-throughput and comprehensive description of bacteria.</title>
        <authorList>
            <person name="Hitch T.C.A."/>
        </authorList>
    </citation>
    <scope>NUCLEOTIDE SEQUENCE [LARGE SCALE GENOMIC DNA]</scope>
    <source>
        <strain evidence="3">f_CCE</strain>
    </source>
</reference>
<protein>
    <submittedName>
        <fullName evidence="2">AAA family ATPase</fullName>
    </submittedName>
</protein>
<dbReference type="PANTHER" id="PTHR11070">
    <property type="entry name" value="UVRD / RECB / PCRA DNA HELICASE FAMILY MEMBER"/>
    <property type="match status" value="1"/>
</dbReference>